<gene>
    <name evidence="1" type="ORF">AMORRO_LOCUS15907</name>
</gene>
<organism evidence="1 2">
    <name type="scientific">Acaulospora morrowiae</name>
    <dbReference type="NCBI Taxonomy" id="94023"/>
    <lineage>
        <taxon>Eukaryota</taxon>
        <taxon>Fungi</taxon>
        <taxon>Fungi incertae sedis</taxon>
        <taxon>Mucoromycota</taxon>
        <taxon>Glomeromycotina</taxon>
        <taxon>Glomeromycetes</taxon>
        <taxon>Diversisporales</taxon>
        <taxon>Acaulosporaceae</taxon>
        <taxon>Acaulospora</taxon>
    </lineage>
</organism>
<name>A0A9N9J3V6_9GLOM</name>
<evidence type="ECO:0000313" key="2">
    <source>
        <dbReference type="Proteomes" id="UP000789342"/>
    </source>
</evidence>
<protein>
    <submittedName>
        <fullName evidence="1">13185_t:CDS:1</fullName>
    </submittedName>
</protein>
<reference evidence="1" key="1">
    <citation type="submission" date="2021-06" db="EMBL/GenBank/DDBJ databases">
        <authorList>
            <person name="Kallberg Y."/>
            <person name="Tangrot J."/>
            <person name="Rosling A."/>
        </authorList>
    </citation>
    <scope>NUCLEOTIDE SEQUENCE</scope>
    <source>
        <strain evidence="1">CL551</strain>
    </source>
</reference>
<keyword evidence="2" id="KW-1185">Reference proteome</keyword>
<feature type="non-terminal residue" evidence="1">
    <location>
        <position position="1"/>
    </location>
</feature>
<comment type="caution">
    <text evidence="1">The sequence shown here is derived from an EMBL/GenBank/DDBJ whole genome shotgun (WGS) entry which is preliminary data.</text>
</comment>
<sequence>NNRNSSPITANQTGKEKIKEIKRLTELWDNINLNTGQKITFNTRCEYFPSSTKAELMAILIAIELIPTIAN</sequence>
<feature type="non-terminal residue" evidence="1">
    <location>
        <position position="71"/>
    </location>
</feature>
<proteinExistence type="predicted"/>
<dbReference type="Proteomes" id="UP000789342">
    <property type="component" value="Unassembled WGS sequence"/>
</dbReference>
<accession>A0A9N9J3V6</accession>
<dbReference type="AlphaFoldDB" id="A0A9N9J3V6"/>
<dbReference type="EMBL" id="CAJVPV010040735">
    <property type="protein sequence ID" value="CAG8760840.1"/>
    <property type="molecule type" value="Genomic_DNA"/>
</dbReference>
<evidence type="ECO:0000313" key="1">
    <source>
        <dbReference type="EMBL" id="CAG8760840.1"/>
    </source>
</evidence>